<keyword evidence="8" id="KW-1185">Reference proteome</keyword>
<keyword evidence="3" id="KW-0285">Flavoprotein</keyword>
<evidence type="ECO:0000313" key="8">
    <source>
        <dbReference type="Proteomes" id="UP000660729"/>
    </source>
</evidence>
<evidence type="ECO:0000256" key="6">
    <source>
        <dbReference type="ARBA" id="ARBA00023002"/>
    </source>
</evidence>
<evidence type="ECO:0000256" key="2">
    <source>
        <dbReference type="ARBA" id="ARBA00010139"/>
    </source>
</evidence>
<evidence type="ECO:0000256" key="3">
    <source>
        <dbReference type="ARBA" id="ARBA00022630"/>
    </source>
</evidence>
<organism evidence="7 8">
    <name type="scientific">Pseudocercospora fuligena</name>
    <dbReference type="NCBI Taxonomy" id="685502"/>
    <lineage>
        <taxon>Eukaryota</taxon>
        <taxon>Fungi</taxon>
        <taxon>Dikarya</taxon>
        <taxon>Ascomycota</taxon>
        <taxon>Pezizomycotina</taxon>
        <taxon>Dothideomycetes</taxon>
        <taxon>Dothideomycetidae</taxon>
        <taxon>Mycosphaerellales</taxon>
        <taxon>Mycosphaerellaceae</taxon>
        <taxon>Pseudocercospora</taxon>
    </lineage>
</organism>
<comment type="cofactor">
    <cofactor evidence="1">
        <name>FAD</name>
        <dbReference type="ChEBI" id="CHEBI:57692"/>
    </cofactor>
</comment>
<keyword evidence="7" id="KW-0503">Monooxygenase</keyword>
<evidence type="ECO:0000313" key="7">
    <source>
        <dbReference type="EMBL" id="KAF7188581.1"/>
    </source>
</evidence>
<comment type="similarity">
    <text evidence="2">Belongs to the FAD-binding monooxygenase family.</text>
</comment>
<dbReference type="Gene3D" id="3.50.50.60">
    <property type="entry name" value="FAD/NAD(P)-binding domain"/>
    <property type="match status" value="3"/>
</dbReference>
<evidence type="ECO:0000256" key="1">
    <source>
        <dbReference type="ARBA" id="ARBA00001974"/>
    </source>
</evidence>
<keyword evidence="4" id="KW-0274">FAD</keyword>
<evidence type="ECO:0000256" key="5">
    <source>
        <dbReference type="ARBA" id="ARBA00022857"/>
    </source>
</evidence>
<accession>A0A8H6R9P4</accession>
<dbReference type="Pfam" id="PF13450">
    <property type="entry name" value="NAD_binding_8"/>
    <property type="match status" value="1"/>
</dbReference>
<dbReference type="OrthoDB" id="66881at2759"/>
<dbReference type="InterPro" id="IPR036188">
    <property type="entry name" value="FAD/NAD-bd_sf"/>
</dbReference>
<dbReference type="SUPFAM" id="SSF51905">
    <property type="entry name" value="FAD/NAD(P)-binding domain"/>
    <property type="match status" value="1"/>
</dbReference>
<name>A0A8H6R9P4_9PEZI</name>
<gene>
    <name evidence="7" type="ORF">HII31_10243</name>
</gene>
<keyword evidence="6" id="KW-0560">Oxidoreductase</keyword>
<dbReference type="Proteomes" id="UP000660729">
    <property type="component" value="Unassembled WGS sequence"/>
</dbReference>
<dbReference type="InterPro" id="IPR020946">
    <property type="entry name" value="Flavin_mOase-like"/>
</dbReference>
<reference evidence="7" key="1">
    <citation type="submission" date="2020-04" db="EMBL/GenBank/DDBJ databases">
        <title>Draft genome resource of the tomato pathogen Pseudocercospora fuligena.</title>
        <authorList>
            <person name="Zaccaron A."/>
        </authorList>
    </citation>
    <scope>NUCLEOTIDE SEQUENCE</scope>
    <source>
        <strain evidence="7">PF001</strain>
    </source>
</reference>
<dbReference type="PANTHER" id="PTHR43098">
    <property type="entry name" value="L-ORNITHINE N(5)-MONOOXYGENASE-RELATED"/>
    <property type="match status" value="1"/>
</dbReference>
<dbReference type="GO" id="GO:0050660">
    <property type="term" value="F:flavin adenine dinucleotide binding"/>
    <property type="evidence" value="ECO:0007669"/>
    <property type="project" value="InterPro"/>
</dbReference>
<protein>
    <submittedName>
        <fullName evidence="7">FAD-binding monooxygenase prhK</fullName>
    </submittedName>
</protein>
<comment type="caution">
    <text evidence="7">The sequence shown here is derived from an EMBL/GenBank/DDBJ whole genome shotgun (WGS) entry which is preliminary data.</text>
</comment>
<evidence type="ECO:0000256" key="4">
    <source>
        <dbReference type="ARBA" id="ARBA00022827"/>
    </source>
</evidence>
<dbReference type="GO" id="GO:0050661">
    <property type="term" value="F:NADP binding"/>
    <property type="evidence" value="ECO:0007669"/>
    <property type="project" value="InterPro"/>
</dbReference>
<dbReference type="Pfam" id="PF00743">
    <property type="entry name" value="FMO-like"/>
    <property type="match status" value="1"/>
</dbReference>
<dbReference type="PANTHER" id="PTHR43098:SF2">
    <property type="entry name" value="FAD-BINDING MONOOXYGENASE AUSB-RELATED"/>
    <property type="match status" value="1"/>
</dbReference>
<dbReference type="InterPro" id="IPR050775">
    <property type="entry name" value="FAD-binding_Monooxygenases"/>
</dbReference>
<proteinExistence type="inferred from homology"/>
<dbReference type="AlphaFoldDB" id="A0A8H6R9P4"/>
<sequence>MSTAVEIVGANVPAGDVNGPEISNGVNYTERYAQERDKRLGKGSKQYLDPKQSAKLSYLLEDPWIAPETPIQQVVSDGGHRKFVIVGAGFGGILFAVNLIKAGFRAHDILIVDPAGGVGGTWYWNRYPGLMCDVEAYIYMPLLEEMDYMPKHKYASGDELREYAEQICEKYGLFKTAMFQSSVKRMRWDAERRCWKLQLEQKPKGGSPYSIDMTADFVYLANGLLASAKVPDLPGTDEFKGSMFHTARWNYDITGGSSALPDMTKLQDKRVGIIGTGATAVQAVPQLAKWAKHLYVFQRTPSSVAVRDNRETDPAVWKSEIASKPGWQRDRSMNFFKFVTNADQKPEIDLVNDGWTRLPTFSALIGGPSYNVTMENVGSHVAKMHALDLEHMNLVRSRAAKTVKDQTTASSLQPWYNTWCKRPCFHDDYLPAFNRSNVTLVDTHGEGVDRVTSNGVVYKGHEYELDVLIVATGYASPGIGSPPQRAGIGCIGSEGETLDQRYERGVSTLHGVTTKGFPNMFWPGPLQSSASPNFMFTLEILSEHVAHIISEATKRVGGTPVIQPTSEGEEDWTMKCLAGAATFASMSGCTPSYINNEGEMDQLSKEQQYLAARKSPWAKGIEDYVRVLEEWQADGKLEGLEILPQA</sequence>
<dbReference type="EMBL" id="JABCIY010000209">
    <property type="protein sequence ID" value="KAF7188581.1"/>
    <property type="molecule type" value="Genomic_DNA"/>
</dbReference>
<keyword evidence="5" id="KW-0521">NADP</keyword>
<dbReference type="GO" id="GO:0004499">
    <property type="term" value="F:N,N-dimethylaniline monooxygenase activity"/>
    <property type="evidence" value="ECO:0007669"/>
    <property type="project" value="InterPro"/>
</dbReference>